<proteinExistence type="predicted"/>
<evidence type="ECO:0000256" key="1">
    <source>
        <dbReference type="SAM" id="Phobius"/>
    </source>
</evidence>
<keyword evidence="1" id="KW-0472">Membrane</keyword>
<gene>
    <name evidence="2" type="ORF">KSL4_1234</name>
    <name evidence="3" type="ORF">PL111_0190</name>
</gene>
<keyword evidence="1" id="KW-1133">Transmembrane helix</keyword>
<protein>
    <submittedName>
        <fullName evidence="3">Uncharacterized protein</fullName>
    </submittedName>
</protein>
<dbReference type="AlphaFoldDB" id="A0AAN2QWI7"/>
<keyword evidence="1" id="KW-0812">Transmembrane</keyword>
<dbReference type="Proteomes" id="UP000199047">
    <property type="component" value="Unassembled WGS sequence"/>
</dbReference>
<evidence type="ECO:0000313" key="5">
    <source>
        <dbReference type="Proteomes" id="UP000199047"/>
    </source>
</evidence>
<reference evidence="4 5" key="1">
    <citation type="submission" date="2015-12" db="EMBL/GenBank/DDBJ databases">
        <authorList>
            <person name="Andreevskaya M."/>
        </authorList>
    </citation>
    <scope>NUCLEOTIDE SEQUENCE [LARGE SCALE GENOMIC DNA]</scope>
    <source>
        <strain evidence="2 5">KSL4-2</strain>
        <strain evidence="3 4">PL111</strain>
    </source>
</reference>
<comment type="caution">
    <text evidence="3">The sequence shown here is derived from an EMBL/GenBank/DDBJ whole genome shotgun (WGS) entry which is preliminary data.</text>
</comment>
<organism evidence="3 4">
    <name type="scientific">Leuconostoc inhae</name>
    <dbReference type="NCBI Taxonomy" id="178001"/>
    <lineage>
        <taxon>Bacteria</taxon>
        <taxon>Bacillati</taxon>
        <taxon>Bacillota</taxon>
        <taxon>Bacilli</taxon>
        <taxon>Lactobacillales</taxon>
        <taxon>Lactobacillaceae</taxon>
        <taxon>Leuconostoc</taxon>
    </lineage>
</organism>
<dbReference type="EMBL" id="FBTU01000020">
    <property type="protein sequence ID" value="CUW15042.1"/>
    <property type="molecule type" value="Genomic_DNA"/>
</dbReference>
<keyword evidence="5" id="KW-1185">Reference proteome</keyword>
<name>A0AAN2QWI7_9LACO</name>
<evidence type="ECO:0000313" key="2">
    <source>
        <dbReference type="EMBL" id="CUW06902.1"/>
    </source>
</evidence>
<dbReference type="EMBL" id="FBTB01000010">
    <property type="protein sequence ID" value="CUW06902.1"/>
    <property type="molecule type" value="Genomic_DNA"/>
</dbReference>
<dbReference type="Proteomes" id="UP000198868">
    <property type="component" value="Unassembled WGS sequence"/>
</dbReference>
<sequence length="58" mass="6456">MSADQVAFVLLLLEALVLVSLLLDELVIVALLLDEELLFKLEDFNCAEVVAFEVWCCA</sequence>
<accession>A0AAN2QWI7</accession>
<evidence type="ECO:0000313" key="4">
    <source>
        <dbReference type="Proteomes" id="UP000198868"/>
    </source>
</evidence>
<feature type="transmembrane region" description="Helical" evidence="1">
    <location>
        <begin position="6"/>
        <end position="33"/>
    </location>
</feature>
<evidence type="ECO:0000313" key="3">
    <source>
        <dbReference type="EMBL" id="CUW15042.1"/>
    </source>
</evidence>